<comment type="subcellular location">
    <subcellularLocation>
        <location evidence="1">Membrane</location>
        <topology evidence="1">Single-pass type I membrane protein</topology>
    </subcellularLocation>
</comment>
<feature type="domain" description="Furin-like cysteine-rich" evidence="17">
    <location>
        <begin position="212"/>
        <end position="332"/>
    </location>
</feature>
<dbReference type="AlphaFoldDB" id="A0A8S4SFJ1"/>
<dbReference type="OrthoDB" id="6612654at2759"/>
<evidence type="ECO:0000259" key="17">
    <source>
        <dbReference type="Pfam" id="PF00757"/>
    </source>
</evidence>
<dbReference type="EC" id="2.7.10.1" evidence="2"/>
<comment type="catalytic activity">
    <reaction evidence="14">
        <text>L-tyrosyl-[protein] + ATP = O-phospho-L-tyrosyl-[protein] + ADP + H(+)</text>
        <dbReference type="Rhea" id="RHEA:10596"/>
        <dbReference type="Rhea" id="RHEA-COMP:10136"/>
        <dbReference type="Rhea" id="RHEA-COMP:20101"/>
        <dbReference type="ChEBI" id="CHEBI:15378"/>
        <dbReference type="ChEBI" id="CHEBI:30616"/>
        <dbReference type="ChEBI" id="CHEBI:46858"/>
        <dbReference type="ChEBI" id="CHEBI:61978"/>
        <dbReference type="ChEBI" id="CHEBI:456216"/>
        <dbReference type="EC" id="2.7.10.1"/>
    </reaction>
</comment>
<keyword evidence="12" id="KW-0675">Receptor</keyword>
<evidence type="ECO:0000256" key="16">
    <source>
        <dbReference type="SAM" id="Phobius"/>
    </source>
</evidence>
<dbReference type="InterPro" id="IPR009030">
    <property type="entry name" value="Growth_fac_rcpt_cys_sf"/>
</dbReference>
<keyword evidence="5 16" id="KW-0812">Transmembrane</keyword>
<feature type="region of interest" description="Disordered" evidence="15">
    <location>
        <begin position="17"/>
        <end position="42"/>
    </location>
</feature>
<evidence type="ECO:0000256" key="3">
    <source>
        <dbReference type="ARBA" id="ARBA00022553"/>
    </source>
</evidence>
<dbReference type="SUPFAM" id="SSF52058">
    <property type="entry name" value="L domain-like"/>
    <property type="match status" value="2"/>
</dbReference>
<evidence type="ECO:0000256" key="6">
    <source>
        <dbReference type="ARBA" id="ARBA00022741"/>
    </source>
</evidence>
<evidence type="ECO:0000256" key="7">
    <source>
        <dbReference type="ARBA" id="ARBA00022777"/>
    </source>
</evidence>
<dbReference type="InterPro" id="IPR036941">
    <property type="entry name" value="Rcpt_L-dom_sf"/>
</dbReference>
<name>A0A8S4SFJ1_9NEOP</name>
<organism evidence="19 20">
    <name type="scientific">Pararge aegeria aegeria</name>
    <dbReference type="NCBI Taxonomy" id="348720"/>
    <lineage>
        <taxon>Eukaryota</taxon>
        <taxon>Metazoa</taxon>
        <taxon>Ecdysozoa</taxon>
        <taxon>Arthropoda</taxon>
        <taxon>Hexapoda</taxon>
        <taxon>Insecta</taxon>
        <taxon>Pterygota</taxon>
        <taxon>Neoptera</taxon>
        <taxon>Endopterygota</taxon>
        <taxon>Lepidoptera</taxon>
        <taxon>Glossata</taxon>
        <taxon>Ditrysia</taxon>
        <taxon>Papilionoidea</taxon>
        <taxon>Nymphalidae</taxon>
        <taxon>Satyrinae</taxon>
        <taxon>Satyrini</taxon>
        <taxon>Parargina</taxon>
        <taxon>Pararge</taxon>
    </lineage>
</organism>
<dbReference type="InterPro" id="IPR013783">
    <property type="entry name" value="Ig-like_fold"/>
</dbReference>
<evidence type="ECO:0000256" key="8">
    <source>
        <dbReference type="ARBA" id="ARBA00022840"/>
    </source>
</evidence>
<dbReference type="GO" id="GO:0016020">
    <property type="term" value="C:membrane"/>
    <property type="evidence" value="ECO:0007669"/>
    <property type="project" value="UniProtKB-SubCell"/>
</dbReference>
<dbReference type="InterPro" id="IPR000494">
    <property type="entry name" value="Rcpt_L-dom"/>
</dbReference>
<sequence>MDVGVPRCWNGDPAQENAVLVGPQQGGQTTSNESLGAAGSKRPRTVDFGTLYKRPMSSSGPQSVEVMMMMMMKDKISALHLHGIIIIDSSQAHVYIHKKRLSDSLLTYFCVTGFMVVYRVFGLETLGNLFPNLARIRGNTVLYNYALVVYDMSGLREVGLHNLLKIDRGGVIIWGNPLTCFADTIDWNAIAPSSRHVLRIPDREARCNFQCTCSDIPSRNRCWNNRKCQRFLEGPEGENCSSECLGCRNTNHSSCSLCRNYTFRGECVPRCPDDTYILSASNYCLTKAECLNLKHWIFDNKCVSECPINYKKEKHNSTVVCVYCKDCQKICQNLSIQDLSTIQLAEKCVYIQGYLKIHIWSLPQVVEELSYYLKNIKEVSKYVLIYNSMQLTSLHFLSSLKRIRGEELYNGSYSLLIYGMQNLQSLFLPNVTQNLKVDKGFLGMYRNRMLCMSEIEKLKTTFEVAPREIDVPPGLNGYSAGCDEVYPNLKIEVQNETFAIATFYPVPQDDIHYALLYVIIPHGSHSSMIPESCSDSEWFSVNIPNTTGGTVKVELSSLRPATTYAVCIEKYDSTSRHLARSNITNFTTAVGKPEPPFILELVASSFNIIVIRWVNHLDYRPYITKYELDVTLVDIEDHDITVRDHCVWMDDDLFEIDYSRHAKVMRPPNNYEKGCESMCGVLSSVTKGAMVEDFFDVCSAINGCDHEIERPKNSSSRGVVKNLSLDLEGDRNNSYQIGGLLPYRDYRFYLRACTKDRCSTSARGIVRTLRLESADIASITFASANKSGFIDIKWDPPTRTNGPLLSNTLEVLHSDAQIYDINHLLPKTWCVPGNITSIQIKSNVAEKYLIRICSTTLGNAYICNDWKKVVVQTEYEFVWWWSALFFGIILPIFSCILAWRYSVKVEDTENIPLVDITSTLRQEAEAPATMFSDFMPSNYISLSDLHFE</sequence>
<keyword evidence="8" id="KW-0067">ATP-binding</keyword>
<keyword evidence="6" id="KW-0547">Nucleotide-binding</keyword>
<protein>
    <recommendedName>
        <fullName evidence="2">receptor protein-tyrosine kinase</fullName>
        <ecNumber evidence="2">2.7.10.1</ecNumber>
    </recommendedName>
</protein>
<gene>
    <name evidence="19" type="primary">jg27555</name>
    <name evidence="19" type="ORF">PAEG_LOCUS25927</name>
</gene>
<dbReference type="SUPFAM" id="SSF57184">
    <property type="entry name" value="Growth factor receptor domain"/>
    <property type="match status" value="1"/>
</dbReference>
<reference evidence="19" key="1">
    <citation type="submission" date="2022-03" db="EMBL/GenBank/DDBJ databases">
        <authorList>
            <person name="Lindestad O."/>
        </authorList>
    </citation>
    <scope>NUCLEOTIDE SEQUENCE</scope>
</reference>
<dbReference type="InterPro" id="IPR006211">
    <property type="entry name" value="Furin-like_Cys-rich_dom"/>
</dbReference>
<keyword evidence="9 16" id="KW-1133">Transmembrane helix</keyword>
<dbReference type="Pfam" id="PF01030">
    <property type="entry name" value="Recep_L_domain"/>
    <property type="match status" value="2"/>
</dbReference>
<dbReference type="InterPro" id="IPR006212">
    <property type="entry name" value="Furin_repeat"/>
</dbReference>
<keyword evidence="4" id="KW-0808">Transferase</keyword>
<evidence type="ECO:0000256" key="4">
    <source>
        <dbReference type="ARBA" id="ARBA00022679"/>
    </source>
</evidence>
<evidence type="ECO:0000259" key="18">
    <source>
        <dbReference type="Pfam" id="PF01030"/>
    </source>
</evidence>
<accession>A0A8S4SFJ1</accession>
<dbReference type="CDD" id="cd00064">
    <property type="entry name" value="FU"/>
    <property type="match status" value="1"/>
</dbReference>
<evidence type="ECO:0000256" key="2">
    <source>
        <dbReference type="ARBA" id="ARBA00011902"/>
    </source>
</evidence>
<keyword evidence="20" id="KW-1185">Reference proteome</keyword>
<evidence type="ECO:0000256" key="15">
    <source>
        <dbReference type="SAM" id="MobiDB-lite"/>
    </source>
</evidence>
<keyword evidence="3" id="KW-0597">Phosphoprotein</keyword>
<keyword evidence="11" id="KW-0829">Tyrosine-protein kinase</keyword>
<keyword evidence="7" id="KW-0418">Kinase</keyword>
<dbReference type="Proteomes" id="UP000838756">
    <property type="component" value="Unassembled WGS sequence"/>
</dbReference>
<dbReference type="SUPFAM" id="SSF49265">
    <property type="entry name" value="Fibronectin type III"/>
    <property type="match status" value="2"/>
</dbReference>
<evidence type="ECO:0000313" key="19">
    <source>
        <dbReference type="EMBL" id="CAH2267372.1"/>
    </source>
</evidence>
<dbReference type="Gene3D" id="2.60.40.10">
    <property type="entry name" value="Immunoglobulins"/>
    <property type="match status" value="1"/>
</dbReference>
<keyword evidence="13" id="KW-0325">Glycoprotein</keyword>
<evidence type="ECO:0000256" key="11">
    <source>
        <dbReference type="ARBA" id="ARBA00023137"/>
    </source>
</evidence>
<feature type="domain" description="Receptor L-domain" evidence="18">
    <location>
        <begin position="95"/>
        <end position="190"/>
    </location>
</feature>
<evidence type="ECO:0000256" key="9">
    <source>
        <dbReference type="ARBA" id="ARBA00022989"/>
    </source>
</evidence>
<dbReference type="Gene3D" id="3.80.20.20">
    <property type="entry name" value="Receptor L-domain"/>
    <property type="match status" value="2"/>
</dbReference>
<dbReference type="GO" id="GO:0005524">
    <property type="term" value="F:ATP binding"/>
    <property type="evidence" value="ECO:0007669"/>
    <property type="project" value="UniProtKB-KW"/>
</dbReference>
<evidence type="ECO:0000313" key="20">
    <source>
        <dbReference type="Proteomes" id="UP000838756"/>
    </source>
</evidence>
<evidence type="ECO:0000256" key="14">
    <source>
        <dbReference type="ARBA" id="ARBA00051243"/>
    </source>
</evidence>
<evidence type="ECO:0000256" key="5">
    <source>
        <dbReference type="ARBA" id="ARBA00022692"/>
    </source>
</evidence>
<evidence type="ECO:0000256" key="12">
    <source>
        <dbReference type="ARBA" id="ARBA00023170"/>
    </source>
</evidence>
<evidence type="ECO:0000256" key="13">
    <source>
        <dbReference type="ARBA" id="ARBA00023180"/>
    </source>
</evidence>
<comment type="caution">
    <text evidence="19">The sequence shown here is derived from an EMBL/GenBank/DDBJ whole genome shotgun (WGS) entry which is preliminary data.</text>
</comment>
<dbReference type="Gene3D" id="2.10.220.10">
    <property type="entry name" value="Hormone Receptor, Insulin-like Growth Factor Receptor 1, Chain A, domain 2"/>
    <property type="match status" value="1"/>
</dbReference>
<evidence type="ECO:0000256" key="10">
    <source>
        <dbReference type="ARBA" id="ARBA00023136"/>
    </source>
</evidence>
<feature type="transmembrane region" description="Helical" evidence="16">
    <location>
        <begin position="878"/>
        <end position="899"/>
    </location>
</feature>
<dbReference type="Pfam" id="PF00757">
    <property type="entry name" value="Furin-like"/>
    <property type="match status" value="1"/>
</dbReference>
<dbReference type="InterPro" id="IPR036116">
    <property type="entry name" value="FN3_sf"/>
</dbReference>
<evidence type="ECO:0000256" key="1">
    <source>
        <dbReference type="ARBA" id="ARBA00004479"/>
    </source>
</evidence>
<feature type="transmembrane region" description="Helical" evidence="16">
    <location>
        <begin position="105"/>
        <end position="121"/>
    </location>
</feature>
<proteinExistence type="predicted"/>
<dbReference type="GO" id="GO:0004714">
    <property type="term" value="F:transmembrane receptor protein tyrosine kinase activity"/>
    <property type="evidence" value="ECO:0007669"/>
    <property type="project" value="UniProtKB-EC"/>
</dbReference>
<dbReference type="SMART" id="SM00261">
    <property type="entry name" value="FU"/>
    <property type="match status" value="1"/>
</dbReference>
<dbReference type="EMBL" id="CAKXAJ010026350">
    <property type="protein sequence ID" value="CAH2267372.1"/>
    <property type="molecule type" value="Genomic_DNA"/>
</dbReference>
<keyword evidence="10 16" id="KW-0472">Membrane</keyword>
<feature type="domain" description="Receptor L-domain" evidence="18">
    <location>
        <begin position="347"/>
        <end position="457"/>
    </location>
</feature>